<dbReference type="EMBL" id="OC965974">
    <property type="protein sequence ID" value="CAD7666002.1"/>
    <property type="molecule type" value="Genomic_DNA"/>
</dbReference>
<evidence type="ECO:0000313" key="2">
    <source>
        <dbReference type="EMBL" id="CAD7666002.1"/>
    </source>
</evidence>
<sequence length="102" mass="11759">FSLPLNENNDRKAHNNFEDLKKYDGSSKHNGLDNSKRHKNLSMDQHLAQKNSHFVELSTISEDNEQISSEKNTTIGTSDDIKHILIANYYPDGHYREDITTQ</sequence>
<dbReference type="OrthoDB" id="10444349at2759"/>
<dbReference type="AlphaFoldDB" id="A0A7R9R140"/>
<accession>A0A7R9R140</accession>
<proteinExistence type="predicted"/>
<feature type="non-terminal residue" evidence="2">
    <location>
        <position position="1"/>
    </location>
</feature>
<dbReference type="Proteomes" id="UP000728032">
    <property type="component" value="Unassembled WGS sequence"/>
</dbReference>
<keyword evidence="3" id="KW-1185">Reference proteome</keyword>
<protein>
    <submittedName>
        <fullName evidence="2">Uncharacterized protein</fullName>
    </submittedName>
</protein>
<feature type="region of interest" description="Disordered" evidence="1">
    <location>
        <begin position="1"/>
        <end position="37"/>
    </location>
</feature>
<evidence type="ECO:0000313" key="3">
    <source>
        <dbReference type="Proteomes" id="UP000728032"/>
    </source>
</evidence>
<reference evidence="2" key="1">
    <citation type="submission" date="2020-11" db="EMBL/GenBank/DDBJ databases">
        <authorList>
            <person name="Tran Van P."/>
        </authorList>
    </citation>
    <scope>NUCLEOTIDE SEQUENCE</scope>
</reference>
<organism evidence="2">
    <name type="scientific">Oppiella nova</name>
    <dbReference type="NCBI Taxonomy" id="334625"/>
    <lineage>
        <taxon>Eukaryota</taxon>
        <taxon>Metazoa</taxon>
        <taxon>Ecdysozoa</taxon>
        <taxon>Arthropoda</taxon>
        <taxon>Chelicerata</taxon>
        <taxon>Arachnida</taxon>
        <taxon>Acari</taxon>
        <taxon>Acariformes</taxon>
        <taxon>Sarcoptiformes</taxon>
        <taxon>Oribatida</taxon>
        <taxon>Brachypylina</taxon>
        <taxon>Oppioidea</taxon>
        <taxon>Oppiidae</taxon>
        <taxon>Oppiella</taxon>
    </lineage>
</organism>
<evidence type="ECO:0000256" key="1">
    <source>
        <dbReference type="SAM" id="MobiDB-lite"/>
    </source>
</evidence>
<gene>
    <name evidence="2" type="ORF">ONB1V03_LOCUS22554</name>
</gene>
<name>A0A7R9R140_9ACAR</name>
<dbReference type="EMBL" id="CAJPVJ010051149">
    <property type="protein sequence ID" value="CAG2183133.1"/>
    <property type="molecule type" value="Genomic_DNA"/>
</dbReference>
<feature type="non-terminal residue" evidence="2">
    <location>
        <position position="102"/>
    </location>
</feature>
<feature type="compositionally biased region" description="Basic and acidic residues" evidence="1">
    <location>
        <begin position="8"/>
        <end position="35"/>
    </location>
</feature>